<dbReference type="EMBL" id="MG471392">
    <property type="protein sequence ID" value="ATW58413.1"/>
    <property type="molecule type" value="Genomic_DNA"/>
</dbReference>
<name>A0A3G1L318_9CAUD</name>
<evidence type="ECO:0000256" key="1">
    <source>
        <dbReference type="SAM" id="Phobius"/>
    </source>
</evidence>
<protein>
    <submittedName>
        <fullName evidence="2">Uncharacterized protein</fullName>
    </submittedName>
</protein>
<gene>
    <name evidence="2" type="ORF">BSP161_0021</name>
</gene>
<reference evidence="2 3" key="1">
    <citation type="submission" date="2017-11" db="EMBL/GenBank/DDBJ databases">
        <title>Complete genome sequence of Salmonella Typhimurium bacteriophage BSP161.</title>
        <authorList>
            <person name="Bai J."/>
            <person name="Ryu S."/>
        </authorList>
    </citation>
    <scope>NUCLEOTIDE SEQUENCE [LARGE SCALE GENOMIC DNA]</scope>
</reference>
<keyword evidence="1" id="KW-0472">Membrane</keyword>
<evidence type="ECO:0000313" key="3">
    <source>
        <dbReference type="Proteomes" id="UP000269524"/>
    </source>
</evidence>
<keyword evidence="1" id="KW-1133">Transmembrane helix</keyword>
<accession>A0A3G1L318</accession>
<proteinExistence type="predicted"/>
<organism evidence="2 3">
    <name type="scientific">Salmonella phage BSP161</name>
    <dbReference type="NCBI Taxonomy" id="2053015"/>
    <lineage>
        <taxon>Viruses</taxon>
        <taxon>Duplodnaviria</taxon>
        <taxon>Heunggongvirae</taxon>
        <taxon>Uroviricota</taxon>
        <taxon>Caudoviricetes</taxon>
        <taxon>Autographivirales</taxon>
        <taxon>Autotranscriptaviridae</taxon>
        <taxon>Studiervirinae</taxon>
        <taxon>Berlinvirus</taxon>
        <taxon>Berlinvirus BSP161</taxon>
    </lineage>
</organism>
<feature type="transmembrane region" description="Helical" evidence="1">
    <location>
        <begin position="6"/>
        <end position="25"/>
    </location>
</feature>
<keyword evidence="3" id="KW-1185">Reference proteome</keyword>
<sequence>MVAGTVAFVMFAIVAFAMVWAAFIAKSV</sequence>
<dbReference type="Proteomes" id="UP000269524">
    <property type="component" value="Segment"/>
</dbReference>
<keyword evidence="1" id="KW-0812">Transmembrane</keyword>
<evidence type="ECO:0000313" key="2">
    <source>
        <dbReference type="EMBL" id="ATW58413.1"/>
    </source>
</evidence>